<name>A0AAE2YMX6_9PROT</name>
<reference evidence="1" key="1">
    <citation type="journal article" date="2021" name="ISME J.">
        <title>Genomic evolution of the class Acidithiobacillia: deep-branching Proteobacteria living in extreme acidic conditions.</title>
        <authorList>
            <person name="Moya-Beltran A."/>
            <person name="Beard S."/>
            <person name="Rojas-Villalobos C."/>
            <person name="Issotta F."/>
            <person name="Gallardo Y."/>
            <person name="Ulloa R."/>
            <person name="Giaveno A."/>
            <person name="Degli Esposti M."/>
            <person name="Johnson D.B."/>
            <person name="Quatrini R."/>
        </authorList>
    </citation>
    <scope>NUCLEOTIDE SEQUENCE</scope>
    <source>
        <strain evidence="1">VAN18-1</strain>
    </source>
</reference>
<dbReference type="EMBL" id="JAAXYO010000033">
    <property type="protein sequence ID" value="MBU2787044.1"/>
    <property type="molecule type" value="Genomic_DNA"/>
</dbReference>
<sequence length="115" mass="12783">MSMPPIGAQFALVQQHHIGPIPPAEQFKKYPPEAQRIILEMAREEQKRRNDRLDSGQQAEIVDMRSEWEQKGRVQHYGLLIALAGLTSATFLGFNGDQVAAAVIGGSKQTDLPME</sequence>
<proteinExistence type="predicted"/>
<dbReference type="AlphaFoldDB" id="A0AAE2YMX6"/>
<protein>
    <submittedName>
        <fullName evidence="1">Uncharacterized protein</fullName>
    </submittedName>
</protein>
<keyword evidence="2" id="KW-1185">Reference proteome</keyword>
<organism evidence="1 2">
    <name type="scientific">Igneacidithiobacillus copahuensis</name>
    <dbReference type="NCBI Taxonomy" id="2724909"/>
    <lineage>
        <taxon>Bacteria</taxon>
        <taxon>Pseudomonadati</taxon>
        <taxon>Pseudomonadota</taxon>
        <taxon>Acidithiobacillia</taxon>
        <taxon>Acidithiobacillales</taxon>
        <taxon>Acidithiobacillaceae</taxon>
        <taxon>Igneacidithiobacillus</taxon>
    </lineage>
</organism>
<gene>
    <name evidence="1" type="ORF">HFQ13_02265</name>
</gene>
<evidence type="ECO:0000313" key="1">
    <source>
        <dbReference type="EMBL" id="MBU2787044.1"/>
    </source>
</evidence>
<comment type="caution">
    <text evidence="1">The sequence shown here is derived from an EMBL/GenBank/DDBJ whole genome shotgun (WGS) entry which is preliminary data.</text>
</comment>
<evidence type="ECO:0000313" key="2">
    <source>
        <dbReference type="Proteomes" id="UP001197378"/>
    </source>
</evidence>
<accession>A0AAE2YMX6</accession>
<dbReference type="Proteomes" id="UP001197378">
    <property type="component" value="Unassembled WGS sequence"/>
</dbReference>